<evidence type="ECO:0000313" key="8">
    <source>
        <dbReference type="EMBL" id="VVB04114.1"/>
    </source>
</evidence>
<proteinExistence type="inferred from homology"/>
<protein>
    <recommendedName>
        <fullName evidence="10">Cytochrome P450</fullName>
    </recommendedName>
</protein>
<dbReference type="InterPro" id="IPR001128">
    <property type="entry name" value="Cyt_P450"/>
</dbReference>
<evidence type="ECO:0000256" key="6">
    <source>
        <dbReference type="ARBA" id="ARBA00023004"/>
    </source>
</evidence>
<dbReference type="Gene3D" id="1.10.630.10">
    <property type="entry name" value="Cytochrome P450"/>
    <property type="match status" value="1"/>
</dbReference>
<keyword evidence="9" id="KW-1185">Reference proteome</keyword>
<dbReference type="PANTHER" id="PTHR47955">
    <property type="entry name" value="CYTOCHROME P450 FAMILY 71 PROTEIN"/>
    <property type="match status" value="1"/>
</dbReference>
<keyword evidence="5" id="KW-0560">Oxidoreductase</keyword>
<organism evidence="8 9">
    <name type="scientific">Arabis nemorensis</name>
    <dbReference type="NCBI Taxonomy" id="586526"/>
    <lineage>
        <taxon>Eukaryota</taxon>
        <taxon>Viridiplantae</taxon>
        <taxon>Streptophyta</taxon>
        <taxon>Embryophyta</taxon>
        <taxon>Tracheophyta</taxon>
        <taxon>Spermatophyta</taxon>
        <taxon>Magnoliopsida</taxon>
        <taxon>eudicotyledons</taxon>
        <taxon>Gunneridae</taxon>
        <taxon>Pentapetalae</taxon>
        <taxon>rosids</taxon>
        <taxon>malvids</taxon>
        <taxon>Brassicales</taxon>
        <taxon>Brassicaceae</taxon>
        <taxon>Arabideae</taxon>
        <taxon>Arabis</taxon>
    </lineage>
</organism>
<evidence type="ECO:0000256" key="5">
    <source>
        <dbReference type="ARBA" id="ARBA00023002"/>
    </source>
</evidence>
<sequence>MNLTLDHSLGPRELSYNYLDIAFSPFDDYWKEVRKLALQELFSTKQVHSIQPIKDEEISFKLIDSIAKSASLKTPVNLNKTFLALTVSVICRAAFGVSFHGTVLHSDRFNKLVREALEMLGSFSASDFIPYIGWIIDWFTGLQARRERSVNP</sequence>
<keyword evidence="6" id="KW-0408">Iron</keyword>
<dbReference type="OrthoDB" id="2789670at2759"/>
<dbReference type="Proteomes" id="UP000489600">
    <property type="component" value="Unassembled WGS sequence"/>
</dbReference>
<dbReference type="AlphaFoldDB" id="A0A565BRU8"/>
<keyword evidence="7" id="KW-0503">Monooxygenase</keyword>
<dbReference type="InterPro" id="IPR036396">
    <property type="entry name" value="Cyt_P450_sf"/>
</dbReference>
<evidence type="ECO:0008006" key="10">
    <source>
        <dbReference type="Google" id="ProtNLM"/>
    </source>
</evidence>
<keyword evidence="3" id="KW-0349">Heme</keyword>
<reference evidence="8" key="1">
    <citation type="submission" date="2019-07" db="EMBL/GenBank/DDBJ databases">
        <authorList>
            <person name="Dittberner H."/>
        </authorList>
    </citation>
    <scope>NUCLEOTIDE SEQUENCE [LARGE SCALE GENOMIC DNA]</scope>
</reference>
<dbReference type="GO" id="GO:0016705">
    <property type="term" value="F:oxidoreductase activity, acting on paired donors, with incorporation or reduction of molecular oxygen"/>
    <property type="evidence" value="ECO:0007669"/>
    <property type="project" value="InterPro"/>
</dbReference>
<evidence type="ECO:0000256" key="7">
    <source>
        <dbReference type="ARBA" id="ARBA00023033"/>
    </source>
</evidence>
<comment type="similarity">
    <text evidence="2">Belongs to the cytochrome P450 family.</text>
</comment>
<evidence type="ECO:0000313" key="9">
    <source>
        <dbReference type="Proteomes" id="UP000489600"/>
    </source>
</evidence>
<dbReference type="GO" id="GO:0004497">
    <property type="term" value="F:monooxygenase activity"/>
    <property type="evidence" value="ECO:0007669"/>
    <property type="project" value="UniProtKB-KW"/>
</dbReference>
<dbReference type="Pfam" id="PF00067">
    <property type="entry name" value="p450"/>
    <property type="match status" value="1"/>
</dbReference>
<dbReference type="EMBL" id="CABITT030000005">
    <property type="protein sequence ID" value="VVB04114.1"/>
    <property type="molecule type" value="Genomic_DNA"/>
</dbReference>
<dbReference type="SUPFAM" id="SSF48264">
    <property type="entry name" value="Cytochrome P450"/>
    <property type="match status" value="1"/>
</dbReference>
<evidence type="ECO:0000256" key="2">
    <source>
        <dbReference type="ARBA" id="ARBA00010617"/>
    </source>
</evidence>
<dbReference type="GO" id="GO:0020037">
    <property type="term" value="F:heme binding"/>
    <property type="evidence" value="ECO:0007669"/>
    <property type="project" value="InterPro"/>
</dbReference>
<accession>A0A565BRU8</accession>
<keyword evidence="4" id="KW-0479">Metal-binding</keyword>
<evidence type="ECO:0000256" key="4">
    <source>
        <dbReference type="ARBA" id="ARBA00022723"/>
    </source>
</evidence>
<dbReference type="PANTHER" id="PTHR47955:SF19">
    <property type="entry name" value="CYTOCHROME P450 71A9-LIKE ISOFORM X1"/>
    <property type="match status" value="1"/>
</dbReference>
<evidence type="ECO:0000256" key="1">
    <source>
        <dbReference type="ARBA" id="ARBA00001971"/>
    </source>
</evidence>
<evidence type="ECO:0000256" key="3">
    <source>
        <dbReference type="ARBA" id="ARBA00022617"/>
    </source>
</evidence>
<gene>
    <name evidence="8" type="ORF">ANE_LOCUS14558</name>
</gene>
<comment type="cofactor">
    <cofactor evidence="1">
        <name>heme</name>
        <dbReference type="ChEBI" id="CHEBI:30413"/>
    </cofactor>
</comment>
<dbReference type="GO" id="GO:0005506">
    <property type="term" value="F:iron ion binding"/>
    <property type="evidence" value="ECO:0007669"/>
    <property type="project" value="InterPro"/>
</dbReference>
<name>A0A565BRU8_9BRAS</name>
<comment type="caution">
    <text evidence="8">The sequence shown here is derived from an EMBL/GenBank/DDBJ whole genome shotgun (WGS) entry which is preliminary data.</text>
</comment>